<sequence length="407" mass="45960">MTTRDNLRRHLEGGIDLGNLPKTFQDAIKIARELKVRYLWIDALCIIQNEDDHEDWKRECGKMASIYRNSYLTVAATWANSATGGCFITPDPGVVTGPIMMRKVSHFPFIPTLEDSEDFPILTRAWTYQERLLAPRVIYFGHQEILWDCLERHTCECGGATIPEQGVARRGFHGQTAVNDSGKLWRRVIEQYTPLQLTCPDDKLPALSGLAQAMGPRQESYLAGLWEDTLLSDMCWTRVWPMERGGHQGRWRAPSWSWASVDGPIRYDAGLRIGDGTINEDHARVCEAKCTPAGPSLTGQVKDGFVELEGFLIPVSFEAHQIRAHCSDLESLRLAWYPDRIYDTEQMPAAHLIPLVTGWRGSCWTFHGLVVKPYGQGTEMTRIGLATYLSKRIFSFSGCEKQVVTII</sequence>
<proteinExistence type="predicted"/>
<gene>
    <name evidence="2" type="ORF">BHE90_001861</name>
</gene>
<organism evidence="2 3">
    <name type="scientific">Fusarium euwallaceae</name>
    <dbReference type="NCBI Taxonomy" id="1147111"/>
    <lineage>
        <taxon>Eukaryota</taxon>
        <taxon>Fungi</taxon>
        <taxon>Dikarya</taxon>
        <taxon>Ascomycota</taxon>
        <taxon>Pezizomycotina</taxon>
        <taxon>Sordariomycetes</taxon>
        <taxon>Hypocreomycetidae</taxon>
        <taxon>Hypocreales</taxon>
        <taxon>Nectriaceae</taxon>
        <taxon>Fusarium</taxon>
        <taxon>Fusarium solani species complex</taxon>
    </lineage>
</organism>
<keyword evidence="3" id="KW-1185">Reference proteome</keyword>
<evidence type="ECO:0000313" key="2">
    <source>
        <dbReference type="EMBL" id="RTE83657.1"/>
    </source>
</evidence>
<dbReference type="Proteomes" id="UP000287124">
    <property type="component" value="Unassembled WGS sequence"/>
</dbReference>
<dbReference type="PANTHER" id="PTHR33112:SF16">
    <property type="entry name" value="HETEROKARYON INCOMPATIBILITY DOMAIN-CONTAINING PROTEIN"/>
    <property type="match status" value="1"/>
</dbReference>
<feature type="domain" description="Heterokaryon incompatibility" evidence="1">
    <location>
        <begin position="17"/>
        <end position="130"/>
    </location>
</feature>
<name>A0A430M6Q9_9HYPO</name>
<dbReference type="InterPro" id="IPR010730">
    <property type="entry name" value="HET"/>
</dbReference>
<dbReference type="EMBL" id="MIKF01000014">
    <property type="protein sequence ID" value="RTE83657.1"/>
    <property type="molecule type" value="Genomic_DNA"/>
</dbReference>
<comment type="caution">
    <text evidence="2">The sequence shown here is derived from an EMBL/GenBank/DDBJ whole genome shotgun (WGS) entry which is preliminary data.</text>
</comment>
<evidence type="ECO:0000313" key="3">
    <source>
        <dbReference type="Proteomes" id="UP000287124"/>
    </source>
</evidence>
<accession>A0A430M6Q9</accession>
<protein>
    <recommendedName>
        <fullName evidence="1">Heterokaryon incompatibility domain-containing protein</fullName>
    </recommendedName>
</protein>
<evidence type="ECO:0000259" key="1">
    <source>
        <dbReference type="Pfam" id="PF06985"/>
    </source>
</evidence>
<dbReference type="Pfam" id="PF06985">
    <property type="entry name" value="HET"/>
    <property type="match status" value="1"/>
</dbReference>
<dbReference type="PANTHER" id="PTHR33112">
    <property type="entry name" value="DOMAIN PROTEIN, PUTATIVE-RELATED"/>
    <property type="match status" value="1"/>
</dbReference>
<reference evidence="2 3" key="1">
    <citation type="submission" date="2017-06" db="EMBL/GenBank/DDBJ databases">
        <title>Comparative genomic analysis of Ambrosia Fusariam Clade fungi.</title>
        <authorList>
            <person name="Stajich J.E."/>
            <person name="Carrillo J."/>
            <person name="Kijimoto T."/>
            <person name="Eskalen A."/>
            <person name="O'Donnell K."/>
            <person name="Kasson M."/>
        </authorList>
    </citation>
    <scope>NUCLEOTIDE SEQUENCE [LARGE SCALE GENOMIC DNA]</scope>
    <source>
        <strain evidence="2 3">UCR1854</strain>
    </source>
</reference>
<dbReference type="AlphaFoldDB" id="A0A430M6Q9"/>